<organism evidence="1 4">
    <name type="scientific">Acinetobacter wanghuae</name>
    <dbReference type="NCBI Taxonomy" id="2662362"/>
    <lineage>
        <taxon>Bacteria</taxon>
        <taxon>Pseudomonadati</taxon>
        <taxon>Pseudomonadota</taxon>
        <taxon>Gammaproteobacteria</taxon>
        <taxon>Moraxellales</taxon>
        <taxon>Moraxellaceae</taxon>
        <taxon>Acinetobacter</taxon>
    </lineage>
</organism>
<keyword evidence="3" id="KW-1185">Reference proteome</keyword>
<accession>A0A5Q0P4G1</accession>
<dbReference type="Gene3D" id="2.30.30.830">
    <property type="match status" value="1"/>
</dbReference>
<sequence>MKILKITSIALLGYALVGCDSRIDYVNQEMANIRNQPALPIEPAPDFSATETFNYAAHQLKSPFLPSSLAAELKVMAGKRVYPNFSRQLQPLESYALESLNMKGSMKNQAGQIVALIQTPDSEIERIQRGSYMGLNHGRVTNITPTQIDLIEIIPDGREGYVERPRSLVLIGPAP</sequence>
<proteinExistence type="predicted"/>
<dbReference type="Proteomes" id="UP000327478">
    <property type="component" value="Chromosome"/>
</dbReference>
<evidence type="ECO:0000313" key="3">
    <source>
        <dbReference type="Proteomes" id="UP000327478"/>
    </source>
</evidence>
<name>A0A5Q0P4G1_9GAMM</name>
<evidence type="ECO:0000313" key="4">
    <source>
        <dbReference type="Proteomes" id="UP000480556"/>
    </source>
</evidence>
<dbReference type="EMBL" id="CP045650">
    <property type="protein sequence ID" value="QGA12009.1"/>
    <property type="molecule type" value="Genomic_DNA"/>
</dbReference>
<dbReference type="InterPro" id="IPR007446">
    <property type="entry name" value="PilP"/>
</dbReference>
<dbReference type="Pfam" id="PF04351">
    <property type="entry name" value="PilP"/>
    <property type="match status" value="1"/>
</dbReference>
<gene>
    <name evidence="2" type="ORF">GFH30_11795</name>
    <name evidence="1" type="ORF">GHJ48_10720</name>
</gene>
<reference evidence="3 4" key="1">
    <citation type="submission" date="2019-10" db="EMBL/GenBank/DDBJ databases">
        <authorList>
            <person name="Dong K."/>
        </authorList>
    </citation>
    <scope>NUCLEOTIDE SEQUENCE [LARGE SCALE GENOMIC DNA]</scope>
    <source>
        <strain evidence="3">dk386</strain>
        <strain evidence="2">Dk386</strain>
        <strain evidence="1">Dk771</strain>
        <strain evidence="4">dk771</strain>
    </source>
</reference>
<dbReference type="PIRSF" id="PIRSF016481">
    <property type="entry name" value="Pilus_assembly_PilP"/>
    <property type="match status" value="1"/>
</dbReference>
<evidence type="ECO:0000313" key="2">
    <source>
        <dbReference type="EMBL" id="QGA12009.1"/>
    </source>
</evidence>
<dbReference type="AlphaFoldDB" id="A0A5Q0P4G1"/>
<dbReference type="PROSITE" id="PS51257">
    <property type="entry name" value="PROKAR_LIPOPROTEIN"/>
    <property type="match status" value="1"/>
</dbReference>
<dbReference type="EMBL" id="WITK01000018">
    <property type="protein sequence ID" value="MQW92851.1"/>
    <property type="molecule type" value="Genomic_DNA"/>
</dbReference>
<protein>
    <submittedName>
        <fullName evidence="1">Pilus assembly protein PilP</fullName>
    </submittedName>
</protein>
<dbReference type="RefSeq" id="WP_153372827.1">
    <property type="nucleotide sequence ID" value="NZ_CP045650.1"/>
</dbReference>
<dbReference type="Proteomes" id="UP000480556">
    <property type="component" value="Unassembled WGS sequence"/>
</dbReference>
<evidence type="ECO:0000313" key="1">
    <source>
        <dbReference type="EMBL" id="MQW92851.1"/>
    </source>
</evidence>